<dbReference type="InterPro" id="IPR050807">
    <property type="entry name" value="TransReg_Diox_bact_type"/>
</dbReference>
<dbReference type="CDD" id="cd02209">
    <property type="entry name" value="cupin_XRE_C"/>
    <property type="match status" value="1"/>
</dbReference>
<dbReference type="PANTHER" id="PTHR46797:SF1">
    <property type="entry name" value="METHYLPHOSPHONATE SYNTHASE"/>
    <property type="match status" value="1"/>
</dbReference>
<organism evidence="3 4">
    <name type="scientific">Pendulispora brunnea</name>
    <dbReference type="NCBI Taxonomy" id="2905690"/>
    <lineage>
        <taxon>Bacteria</taxon>
        <taxon>Pseudomonadati</taxon>
        <taxon>Myxococcota</taxon>
        <taxon>Myxococcia</taxon>
        <taxon>Myxococcales</taxon>
        <taxon>Sorangiineae</taxon>
        <taxon>Pendulisporaceae</taxon>
        <taxon>Pendulispora</taxon>
    </lineage>
</organism>
<dbReference type="CDD" id="cd00093">
    <property type="entry name" value="HTH_XRE"/>
    <property type="match status" value="1"/>
</dbReference>
<dbReference type="PANTHER" id="PTHR46797">
    <property type="entry name" value="HTH-TYPE TRANSCRIPTIONAL REGULATOR"/>
    <property type="match status" value="1"/>
</dbReference>
<feature type="domain" description="HTH cro/C1-type" evidence="2">
    <location>
        <begin position="35"/>
        <end position="89"/>
    </location>
</feature>
<dbReference type="Pfam" id="PF07883">
    <property type="entry name" value="Cupin_2"/>
    <property type="match status" value="1"/>
</dbReference>
<keyword evidence="1" id="KW-0238">DNA-binding</keyword>
<dbReference type="Gene3D" id="2.60.120.10">
    <property type="entry name" value="Jelly Rolls"/>
    <property type="match status" value="1"/>
</dbReference>
<accession>A0ABZ2KGW9</accession>
<protein>
    <submittedName>
        <fullName evidence="3">XRE family transcriptional regulator</fullName>
    </submittedName>
</protein>
<dbReference type="Pfam" id="PF01381">
    <property type="entry name" value="HTH_3"/>
    <property type="match status" value="1"/>
</dbReference>
<dbReference type="InterPro" id="IPR010982">
    <property type="entry name" value="Lambda_DNA-bd_dom_sf"/>
</dbReference>
<keyword evidence="4" id="KW-1185">Reference proteome</keyword>
<dbReference type="InterPro" id="IPR014710">
    <property type="entry name" value="RmlC-like_jellyroll"/>
</dbReference>
<name>A0ABZ2KGW9_9BACT</name>
<dbReference type="InterPro" id="IPR013096">
    <property type="entry name" value="Cupin_2"/>
</dbReference>
<evidence type="ECO:0000256" key="1">
    <source>
        <dbReference type="ARBA" id="ARBA00023125"/>
    </source>
</evidence>
<dbReference type="SMART" id="SM00530">
    <property type="entry name" value="HTH_XRE"/>
    <property type="match status" value="1"/>
</dbReference>
<gene>
    <name evidence="3" type="ORF">LZC95_10805</name>
</gene>
<reference evidence="3 4" key="1">
    <citation type="submission" date="2021-12" db="EMBL/GenBank/DDBJ databases">
        <title>Discovery of the Pendulisporaceae a myxobacterial family with distinct sporulation behavior and unique specialized metabolism.</title>
        <authorList>
            <person name="Garcia R."/>
            <person name="Popoff A."/>
            <person name="Bader C.D."/>
            <person name="Loehr J."/>
            <person name="Walesch S."/>
            <person name="Walt C."/>
            <person name="Boldt J."/>
            <person name="Bunk B."/>
            <person name="Haeckl F.J.F.P.J."/>
            <person name="Gunesch A.P."/>
            <person name="Birkelbach J."/>
            <person name="Nuebel U."/>
            <person name="Pietschmann T."/>
            <person name="Bach T."/>
            <person name="Mueller R."/>
        </authorList>
    </citation>
    <scope>NUCLEOTIDE SEQUENCE [LARGE SCALE GENOMIC DNA]</scope>
    <source>
        <strain evidence="3 4">MSr12523</strain>
    </source>
</reference>
<dbReference type="RefSeq" id="WP_394847940.1">
    <property type="nucleotide sequence ID" value="NZ_CP089982.1"/>
</dbReference>
<dbReference type="InterPro" id="IPR001387">
    <property type="entry name" value="Cro/C1-type_HTH"/>
</dbReference>
<dbReference type="PROSITE" id="PS50943">
    <property type="entry name" value="HTH_CROC1"/>
    <property type="match status" value="1"/>
</dbReference>
<dbReference type="EMBL" id="CP089982">
    <property type="protein sequence ID" value="WXA97324.1"/>
    <property type="molecule type" value="Genomic_DNA"/>
</dbReference>
<dbReference type="Gene3D" id="1.10.260.40">
    <property type="entry name" value="lambda repressor-like DNA-binding domains"/>
    <property type="match status" value="1"/>
</dbReference>
<dbReference type="SUPFAM" id="SSF47413">
    <property type="entry name" value="lambda repressor-like DNA-binding domains"/>
    <property type="match status" value="1"/>
</dbReference>
<evidence type="ECO:0000313" key="4">
    <source>
        <dbReference type="Proteomes" id="UP001379533"/>
    </source>
</evidence>
<evidence type="ECO:0000313" key="3">
    <source>
        <dbReference type="EMBL" id="WXA97324.1"/>
    </source>
</evidence>
<sequence length="207" mass="21953">MAVRKGNPGARARAAEALGDDIGAAELGRRVAENLRQRRKARGMSLDDLAQSSGVSRAALSQIETQKSNPTLGILWKIAVGLGVPFADLIGEAKGGVSILRRGDAQILRSLDGKLESRPLAPAGASPVVELYELRMAARSTHVSEAHAPGTHELVVVLTGSLRLRVEGEVYDLVAGDSISFPADVGHAYENPGGSEARYHNVIVYER</sequence>
<proteinExistence type="predicted"/>
<evidence type="ECO:0000259" key="2">
    <source>
        <dbReference type="PROSITE" id="PS50943"/>
    </source>
</evidence>
<dbReference type="Proteomes" id="UP001379533">
    <property type="component" value="Chromosome"/>
</dbReference>
<dbReference type="InterPro" id="IPR011051">
    <property type="entry name" value="RmlC_Cupin_sf"/>
</dbReference>
<dbReference type="SUPFAM" id="SSF51182">
    <property type="entry name" value="RmlC-like cupins"/>
    <property type="match status" value="1"/>
</dbReference>